<feature type="DNA-binding region" description="H-T-H motif" evidence="4">
    <location>
        <begin position="34"/>
        <end position="53"/>
    </location>
</feature>
<dbReference type="EMBL" id="CWKH01000001">
    <property type="protein sequence ID" value="CRZ13895.1"/>
    <property type="molecule type" value="Genomic_DNA"/>
</dbReference>
<dbReference type="PROSITE" id="PS01081">
    <property type="entry name" value="HTH_TETR_1"/>
    <property type="match status" value="1"/>
</dbReference>
<protein>
    <submittedName>
        <fullName evidence="6">TetR family transcriptional regulator</fullName>
    </submittedName>
</protein>
<feature type="domain" description="HTH tetR-type" evidence="5">
    <location>
        <begin position="11"/>
        <end position="71"/>
    </location>
</feature>
<evidence type="ECO:0000256" key="2">
    <source>
        <dbReference type="ARBA" id="ARBA00023125"/>
    </source>
</evidence>
<dbReference type="SUPFAM" id="SSF46689">
    <property type="entry name" value="Homeodomain-like"/>
    <property type="match status" value="1"/>
</dbReference>
<accession>A0A0H5RI97</accession>
<dbReference type="Gene3D" id="1.10.357.10">
    <property type="entry name" value="Tetracycline Repressor, domain 2"/>
    <property type="match status" value="1"/>
</dbReference>
<keyword evidence="1" id="KW-0805">Transcription regulation</keyword>
<organism evidence="6 7">
    <name type="scientific">Mycolicibacterium neworleansense</name>
    <dbReference type="NCBI Taxonomy" id="146018"/>
    <lineage>
        <taxon>Bacteria</taxon>
        <taxon>Bacillati</taxon>
        <taxon>Actinomycetota</taxon>
        <taxon>Actinomycetes</taxon>
        <taxon>Mycobacteriales</taxon>
        <taxon>Mycobacteriaceae</taxon>
        <taxon>Mycolicibacterium</taxon>
    </lineage>
</organism>
<evidence type="ECO:0000259" key="5">
    <source>
        <dbReference type="PROSITE" id="PS50977"/>
    </source>
</evidence>
<dbReference type="InterPro" id="IPR009057">
    <property type="entry name" value="Homeodomain-like_sf"/>
</dbReference>
<dbReference type="RefSeq" id="WP_090510315.1">
    <property type="nucleotide sequence ID" value="NZ_CWKH01000001.1"/>
</dbReference>
<dbReference type="PANTHER" id="PTHR47506:SF1">
    <property type="entry name" value="HTH-TYPE TRANSCRIPTIONAL REGULATOR YJDC"/>
    <property type="match status" value="1"/>
</dbReference>
<gene>
    <name evidence="6" type="ORF">BN2156_00738</name>
</gene>
<evidence type="ECO:0000313" key="6">
    <source>
        <dbReference type="EMBL" id="CRZ13895.1"/>
    </source>
</evidence>
<dbReference type="InterPro" id="IPR023772">
    <property type="entry name" value="DNA-bd_HTH_TetR-type_CS"/>
</dbReference>
<evidence type="ECO:0000313" key="7">
    <source>
        <dbReference type="Proteomes" id="UP000199147"/>
    </source>
</evidence>
<dbReference type="STRING" id="146018.BN2156_00738"/>
<dbReference type="GO" id="GO:0003677">
    <property type="term" value="F:DNA binding"/>
    <property type="evidence" value="ECO:0007669"/>
    <property type="project" value="UniProtKB-UniRule"/>
</dbReference>
<evidence type="ECO:0000256" key="1">
    <source>
        <dbReference type="ARBA" id="ARBA00023015"/>
    </source>
</evidence>
<keyword evidence="3" id="KW-0804">Transcription</keyword>
<dbReference type="InterPro" id="IPR036271">
    <property type="entry name" value="Tet_transcr_reg_TetR-rel_C_sf"/>
</dbReference>
<dbReference type="PRINTS" id="PR00455">
    <property type="entry name" value="HTHTETR"/>
</dbReference>
<dbReference type="SUPFAM" id="SSF48498">
    <property type="entry name" value="Tetracyclin repressor-like, C-terminal domain"/>
    <property type="match status" value="1"/>
</dbReference>
<dbReference type="Proteomes" id="UP000199147">
    <property type="component" value="Unassembled WGS sequence"/>
</dbReference>
<reference evidence="7" key="1">
    <citation type="submission" date="2015-07" db="EMBL/GenBank/DDBJ databases">
        <authorList>
            <person name="Urmite Genomes"/>
        </authorList>
    </citation>
    <scope>NUCLEOTIDE SEQUENCE [LARGE SCALE GENOMIC DNA]</scope>
    <source>
        <strain evidence="7">type strain: ATCC 49404</strain>
    </source>
</reference>
<dbReference type="InterPro" id="IPR001647">
    <property type="entry name" value="HTH_TetR"/>
</dbReference>
<keyword evidence="7" id="KW-1185">Reference proteome</keyword>
<keyword evidence="2 4" id="KW-0238">DNA-binding</keyword>
<proteinExistence type="predicted"/>
<dbReference type="PROSITE" id="PS50977">
    <property type="entry name" value="HTH_TETR_2"/>
    <property type="match status" value="1"/>
</dbReference>
<sequence length="240" mass="25910">MARRVKPEEYAARRREILVAALQLLHDKGYAAMTIEDLLAAVQISKGALYHYFRSKQELLEGVVEHLGESPTVELQRIVDAPDRTALDKLHAYFAASHTWKTENPIAVATLARLWHDENNALLRQKMTQGSLRTTAPLLEAIIRQGCAEGVFDTGFPHEAAGIITAMGMHLADAFIEALQADGADGVDISGPHARRAVAAYQQAIERILGLADGSLASVAATTPISDFAAPSARACPPLP</sequence>
<dbReference type="AlphaFoldDB" id="A0A0H5RI97"/>
<dbReference type="PANTHER" id="PTHR47506">
    <property type="entry name" value="TRANSCRIPTIONAL REGULATORY PROTEIN"/>
    <property type="match status" value="1"/>
</dbReference>
<evidence type="ECO:0000256" key="3">
    <source>
        <dbReference type="ARBA" id="ARBA00023163"/>
    </source>
</evidence>
<dbReference type="Pfam" id="PF00440">
    <property type="entry name" value="TetR_N"/>
    <property type="match status" value="1"/>
</dbReference>
<evidence type="ECO:0000256" key="4">
    <source>
        <dbReference type="PROSITE-ProRule" id="PRU00335"/>
    </source>
</evidence>
<name>A0A0H5RI97_9MYCO</name>
<dbReference type="OrthoDB" id="9816296at2"/>